<feature type="domain" description="Nudix hydrolase" evidence="6">
    <location>
        <begin position="30"/>
        <end position="159"/>
    </location>
</feature>
<dbReference type="InterPro" id="IPR015797">
    <property type="entry name" value="NUDIX_hydrolase-like_dom_sf"/>
</dbReference>
<dbReference type="InterPro" id="IPR020084">
    <property type="entry name" value="NUDIX_hydrolase_CS"/>
</dbReference>
<organism evidence="7 8">
    <name type="scientific">Beutenbergia cavernae (strain ATCC BAA-8 / DSM 12333 / CCUG 43141 / JCM 11478 / NBRC 16432 / NCIMB 13614 / HKI 0122)</name>
    <dbReference type="NCBI Taxonomy" id="471853"/>
    <lineage>
        <taxon>Bacteria</taxon>
        <taxon>Bacillati</taxon>
        <taxon>Actinomycetota</taxon>
        <taxon>Actinomycetes</taxon>
        <taxon>Micrococcales</taxon>
        <taxon>Beutenbergiaceae</taxon>
        <taxon>Beutenbergia</taxon>
    </lineage>
</organism>
<dbReference type="PANTHER" id="PTHR43046:SF12">
    <property type="entry name" value="GDP-MANNOSE MANNOSYL HYDROLASE"/>
    <property type="match status" value="1"/>
</dbReference>
<dbReference type="STRING" id="471853.Bcav_1141"/>
<dbReference type="SUPFAM" id="SSF55811">
    <property type="entry name" value="Nudix"/>
    <property type="match status" value="1"/>
</dbReference>
<sequence>MAQSEGSGRARVATAAQRDWYASARLQAGRSPVPVAQALVRDVAGAVLLVRPAYKDGWILPGGMAERGEGLVAAARRELLEETGLSREPGRELVHEVVDAFSDPALPLEVAVFDCGLVLPGERIVIPTDELLDWALLPPAEAVARIADYEGGRLARALAGAPPIP</sequence>
<dbReference type="PROSITE" id="PS00893">
    <property type="entry name" value="NUDIX_BOX"/>
    <property type="match status" value="1"/>
</dbReference>
<dbReference type="EMBL" id="CP001618">
    <property type="protein sequence ID" value="ACQ79401.1"/>
    <property type="molecule type" value="Genomic_DNA"/>
</dbReference>
<dbReference type="PRINTS" id="PR00502">
    <property type="entry name" value="NUDIXFAMILY"/>
</dbReference>
<dbReference type="Proteomes" id="UP000007962">
    <property type="component" value="Chromosome"/>
</dbReference>
<dbReference type="RefSeq" id="WP_015881641.1">
    <property type="nucleotide sequence ID" value="NC_012669.1"/>
</dbReference>
<reference evidence="7 8" key="1">
    <citation type="journal article" date="2009" name="Stand. Genomic Sci.">
        <title>Complete genome sequence of Beutenbergia cavernae type strain (HKI 0122).</title>
        <authorList>
            <person name="Land M."/>
            <person name="Pukall R."/>
            <person name="Abt B."/>
            <person name="Goker M."/>
            <person name="Rohde M."/>
            <person name="Glavina Del Rio T."/>
            <person name="Tice H."/>
            <person name="Copeland A."/>
            <person name="Cheng J.F."/>
            <person name="Lucas S."/>
            <person name="Chen F."/>
            <person name="Nolan M."/>
            <person name="Bruce D."/>
            <person name="Goodwin L."/>
            <person name="Pitluck S."/>
            <person name="Ivanova N."/>
            <person name="Mavromatis K."/>
            <person name="Ovchinnikova G."/>
            <person name="Pati A."/>
            <person name="Chen A."/>
            <person name="Palaniappan K."/>
            <person name="Hauser L."/>
            <person name="Chang Y.J."/>
            <person name="Jefferies C.C."/>
            <person name="Saunders E."/>
            <person name="Brettin T."/>
            <person name="Detter J.C."/>
            <person name="Han C."/>
            <person name="Chain P."/>
            <person name="Bristow J."/>
            <person name="Eisen J.A."/>
            <person name="Markowitz V."/>
            <person name="Hugenholtz P."/>
            <person name="Kyrpides N.C."/>
            <person name="Klenk H.P."/>
            <person name="Lapidus A."/>
        </authorList>
    </citation>
    <scope>NUCLEOTIDE SEQUENCE [LARGE SCALE GENOMIC DNA]</scope>
    <source>
        <strain evidence="8">ATCC BAA-8 / DSM 12333 / NBRC 16432</strain>
    </source>
</reference>
<keyword evidence="4" id="KW-0460">Magnesium</keyword>
<gene>
    <name evidence="7" type="ordered locus">Bcav_1141</name>
</gene>
<name>C5C0Z7_BEUC1</name>
<dbReference type="KEGG" id="bcv:Bcav_1141"/>
<comment type="cofactor">
    <cofactor evidence="1">
        <name>Mg(2+)</name>
        <dbReference type="ChEBI" id="CHEBI:18420"/>
    </cofactor>
</comment>
<dbReference type="InterPro" id="IPR000086">
    <property type="entry name" value="NUDIX_hydrolase_dom"/>
</dbReference>
<evidence type="ECO:0000256" key="2">
    <source>
        <dbReference type="ARBA" id="ARBA00005582"/>
    </source>
</evidence>
<dbReference type="PANTHER" id="PTHR43046">
    <property type="entry name" value="GDP-MANNOSE MANNOSYL HYDROLASE"/>
    <property type="match status" value="1"/>
</dbReference>
<dbReference type="Gene3D" id="3.90.79.10">
    <property type="entry name" value="Nucleoside Triphosphate Pyrophosphohydrolase"/>
    <property type="match status" value="1"/>
</dbReference>
<dbReference type="Pfam" id="PF00293">
    <property type="entry name" value="NUDIX"/>
    <property type="match status" value="1"/>
</dbReference>
<dbReference type="GO" id="GO:0016787">
    <property type="term" value="F:hydrolase activity"/>
    <property type="evidence" value="ECO:0007669"/>
    <property type="project" value="UniProtKB-KW"/>
</dbReference>
<dbReference type="PROSITE" id="PS51462">
    <property type="entry name" value="NUDIX"/>
    <property type="match status" value="1"/>
</dbReference>
<evidence type="ECO:0000256" key="5">
    <source>
        <dbReference type="RuleBase" id="RU003476"/>
    </source>
</evidence>
<evidence type="ECO:0000256" key="4">
    <source>
        <dbReference type="ARBA" id="ARBA00022842"/>
    </source>
</evidence>
<evidence type="ECO:0000313" key="8">
    <source>
        <dbReference type="Proteomes" id="UP000007962"/>
    </source>
</evidence>
<keyword evidence="3 5" id="KW-0378">Hydrolase</keyword>
<dbReference type="AlphaFoldDB" id="C5C0Z7"/>
<evidence type="ECO:0000256" key="1">
    <source>
        <dbReference type="ARBA" id="ARBA00001946"/>
    </source>
</evidence>
<comment type="similarity">
    <text evidence="2 5">Belongs to the Nudix hydrolase family.</text>
</comment>
<proteinExistence type="inferred from homology"/>
<accession>C5C0Z7</accession>
<keyword evidence="8" id="KW-1185">Reference proteome</keyword>
<dbReference type="eggNOG" id="COG1051">
    <property type="taxonomic scope" value="Bacteria"/>
</dbReference>
<protein>
    <submittedName>
        <fullName evidence="7">NUDIX hydrolase</fullName>
    </submittedName>
</protein>
<dbReference type="HOGENOM" id="CLU_116199_0_0_11"/>
<evidence type="ECO:0000259" key="6">
    <source>
        <dbReference type="PROSITE" id="PS51462"/>
    </source>
</evidence>
<evidence type="ECO:0000256" key="3">
    <source>
        <dbReference type="ARBA" id="ARBA00022801"/>
    </source>
</evidence>
<evidence type="ECO:0000313" key="7">
    <source>
        <dbReference type="EMBL" id="ACQ79401.1"/>
    </source>
</evidence>
<dbReference type="InterPro" id="IPR020476">
    <property type="entry name" value="Nudix_hydrolase"/>
</dbReference>
<dbReference type="OrthoDB" id="9804442at2"/>